<sequence>MSEVVVRAGICEFDESSKLCNPLPVQGSIKMAPHEEGIELGFWSFEWSPVEKTAKPMEPISLILIPGETKCVRLSSKNGRVFSLVFSSDQKYFFWLQEKNAGSLKLDQFNENDLKFLEKLDSILKGPEEEEEEEAEDLTEKLKHEDVEMKD</sequence>
<evidence type="ECO:0000256" key="6">
    <source>
        <dbReference type="SAM" id="MobiDB-lite"/>
    </source>
</evidence>
<dbReference type="GO" id="GO:0008541">
    <property type="term" value="C:proteasome regulatory particle, lid subcomplex"/>
    <property type="evidence" value="ECO:0007669"/>
    <property type="project" value="TreeGrafter"/>
</dbReference>
<name>A0A0W0D2I9_CANGB</name>
<dbReference type="EMBL" id="LLZZ01000162">
    <property type="protein sequence ID" value="KTA97247.1"/>
    <property type="molecule type" value="Genomic_DNA"/>
</dbReference>
<evidence type="ECO:0000256" key="3">
    <source>
        <dbReference type="ARBA" id="ARBA00022490"/>
    </source>
</evidence>
<dbReference type="VEuPathDB" id="FungiDB:GWK60_J04433"/>
<evidence type="ECO:0000256" key="4">
    <source>
        <dbReference type="ARBA" id="ARBA00022942"/>
    </source>
</evidence>
<evidence type="ECO:0000259" key="7">
    <source>
        <dbReference type="PROSITE" id="PS51917"/>
    </source>
</evidence>
<comment type="subcellular location">
    <subcellularLocation>
        <location evidence="2">Cytoplasm</location>
    </subcellularLocation>
    <subcellularLocation>
        <location evidence="1">Nucleus</location>
    </subcellularLocation>
</comment>
<dbReference type="GO" id="GO:0061133">
    <property type="term" value="F:endopeptidase activator activity"/>
    <property type="evidence" value="ECO:0007669"/>
    <property type="project" value="TreeGrafter"/>
</dbReference>
<evidence type="ECO:0000256" key="1">
    <source>
        <dbReference type="ARBA" id="ARBA00004123"/>
    </source>
</evidence>
<dbReference type="VEuPathDB" id="FungiDB:CAGL0J04620g"/>
<dbReference type="Pfam" id="PF04683">
    <property type="entry name" value="Rpn13_ADRM1_Pru"/>
    <property type="match status" value="1"/>
</dbReference>
<dbReference type="VEuPathDB" id="FungiDB:B1J91_J04620g"/>
<dbReference type="InterPro" id="IPR044868">
    <property type="entry name" value="Rpn13/ADRM1_Pru"/>
</dbReference>
<evidence type="ECO:0000313" key="8">
    <source>
        <dbReference type="EMBL" id="KTA97247.1"/>
    </source>
</evidence>
<protein>
    <submittedName>
        <fullName evidence="8">26S proteasome regulatory subunit RPN13</fullName>
    </submittedName>
</protein>
<feature type="region of interest" description="Disordered" evidence="6">
    <location>
        <begin position="125"/>
        <end position="151"/>
    </location>
</feature>
<evidence type="ECO:0000313" key="10">
    <source>
        <dbReference type="Proteomes" id="UP000054886"/>
    </source>
</evidence>
<dbReference type="InterPro" id="IPR006773">
    <property type="entry name" value="Rpn13/ADRM1"/>
</dbReference>
<feature type="compositionally biased region" description="Basic and acidic residues" evidence="6">
    <location>
        <begin position="138"/>
        <end position="151"/>
    </location>
</feature>
<organism evidence="8 10">
    <name type="scientific">Candida glabrata</name>
    <name type="common">Yeast</name>
    <name type="synonym">Torulopsis glabrata</name>
    <dbReference type="NCBI Taxonomy" id="5478"/>
    <lineage>
        <taxon>Eukaryota</taxon>
        <taxon>Fungi</taxon>
        <taxon>Dikarya</taxon>
        <taxon>Ascomycota</taxon>
        <taxon>Saccharomycotina</taxon>
        <taxon>Saccharomycetes</taxon>
        <taxon>Saccharomycetales</taxon>
        <taxon>Saccharomycetaceae</taxon>
        <taxon>Nakaseomyces</taxon>
    </lineage>
</organism>
<keyword evidence="4 8" id="KW-0647">Proteasome</keyword>
<comment type="caution">
    <text evidence="8">The sequence shown here is derived from an EMBL/GenBank/DDBJ whole genome shotgun (WGS) entry which is preliminary data.</text>
</comment>
<dbReference type="GO" id="GO:0005634">
    <property type="term" value="C:nucleus"/>
    <property type="evidence" value="ECO:0007669"/>
    <property type="project" value="UniProtKB-SubCell"/>
</dbReference>
<dbReference type="VEuPathDB" id="FungiDB:GVI51_J04455"/>
<dbReference type="AlphaFoldDB" id="A0A0W0D2I9"/>
<evidence type="ECO:0000256" key="2">
    <source>
        <dbReference type="ARBA" id="ARBA00004496"/>
    </source>
</evidence>
<proteinExistence type="predicted"/>
<dbReference type="EMBL" id="LLZZ01000043">
    <property type="protein sequence ID" value="KTB11147.1"/>
    <property type="molecule type" value="Genomic_DNA"/>
</dbReference>
<dbReference type="GO" id="GO:0070628">
    <property type="term" value="F:proteasome binding"/>
    <property type="evidence" value="ECO:0007669"/>
    <property type="project" value="TreeGrafter"/>
</dbReference>
<dbReference type="Gene3D" id="2.30.29.70">
    <property type="entry name" value="Proteasomal ubiquitin receptor Rpn13/ADRM1"/>
    <property type="match status" value="1"/>
</dbReference>
<feature type="domain" description="Pru" evidence="7">
    <location>
        <begin position="1"/>
        <end position="127"/>
    </location>
</feature>
<keyword evidence="5" id="KW-0539">Nucleus</keyword>
<dbReference type="PANTHER" id="PTHR12225">
    <property type="entry name" value="ADHESION REGULATING MOLECULE 1 110 KDA CELL MEMBRANE GLYCOPROTEIN"/>
    <property type="match status" value="1"/>
</dbReference>
<gene>
    <name evidence="9" type="ORF">AO440_002964</name>
    <name evidence="8" type="ORF">AO440_005317</name>
</gene>
<dbReference type="Proteomes" id="UP000054886">
    <property type="component" value="Unassembled WGS sequence"/>
</dbReference>
<reference evidence="8 10" key="1">
    <citation type="submission" date="2015-10" db="EMBL/GenBank/DDBJ databases">
        <title>Draft genomes sequences of Candida glabrata isolates 1A, 1B, 2A, 2B, 3A and 3B.</title>
        <authorList>
            <person name="Haavelsrud O.E."/>
            <person name="Gaustad P."/>
        </authorList>
    </citation>
    <scope>NUCLEOTIDE SEQUENCE [LARGE SCALE GENOMIC DNA]</scope>
    <source>
        <strain evidence="8">910700640</strain>
    </source>
</reference>
<dbReference type="InterPro" id="IPR038633">
    <property type="entry name" value="Rpn13/ADRM1_Pru_sf"/>
</dbReference>
<dbReference type="GO" id="GO:0005737">
    <property type="term" value="C:cytoplasm"/>
    <property type="evidence" value="ECO:0007669"/>
    <property type="project" value="UniProtKB-SubCell"/>
</dbReference>
<evidence type="ECO:0000256" key="5">
    <source>
        <dbReference type="ARBA" id="ARBA00023242"/>
    </source>
</evidence>
<feature type="compositionally biased region" description="Acidic residues" evidence="6">
    <location>
        <begin position="128"/>
        <end position="137"/>
    </location>
</feature>
<accession>A0A0W0D2I9</accession>
<dbReference type="PANTHER" id="PTHR12225:SF0">
    <property type="entry name" value="PROTEASOMAL UBIQUITIN RECEPTOR ADRM1"/>
    <property type="match status" value="1"/>
</dbReference>
<dbReference type="PROSITE" id="PS51917">
    <property type="entry name" value="PRU"/>
    <property type="match status" value="1"/>
</dbReference>
<keyword evidence="3" id="KW-0963">Cytoplasm</keyword>
<evidence type="ECO:0000313" key="9">
    <source>
        <dbReference type="EMBL" id="KTB11147.1"/>
    </source>
</evidence>